<reference evidence="2" key="1">
    <citation type="journal article" date="2023" name="Nat. Commun.">
        <title>Diploid and tetraploid genomes of Acorus and the evolution of monocots.</title>
        <authorList>
            <person name="Ma L."/>
            <person name="Liu K.W."/>
            <person name="Li Z."/>
            <person name="Hsiao Y.Y."/>
            <person name="Qi Y."/>
            <person name="Fu T."/>
            <person name="Tang G.D."/>
            <person name="Zhang D."/>
            <person name="Sun W.H."/>
            <person name="Liu D.K."/>
            <person name="Li Y."/>
            <person name="Chen G.Z."/>
            <person name="Liu X.D."/>
            <person name="Liao X.Y."/>
            <person name="Jiang Y.T."/>
            <person name="Yu X."/>
            <person name="Hao Y."/>
            <person name="Huang J."/>
            <person name="Zhao X.W."/>
            <person name="Ke S."/>
            <person name="Chen Y.Y."/>
            <person name="Wu W.L."/>
            <person name="Hsu J.L."/>
            <person name="Lin Y.F."/>
            <person name="Huang M.D."/>
            <person name="Li C.Y."/>
            <person name="Huang L."/>
            <person name="Wang Z.W."/>
            <person name="Zhao X."/>
            <person name="Zhong W.Y."/>
            <person name="Peng D.H."/>
            <person name="Ahmad S."/>
            <person name="Lan S."/>
            <person name="Zhang J.S."/>
            <person name="Tsai W.C."/>
            <person name="Van de Peer Y."/>
            <person name="Liu Z.J."/>
        </authorList>
    </citation>
    <scope>NUCLEOTIDE SEQUENCE</scope>
    <source>
        <strain evidence="2">CP</strain>
    </source>
</reference>
<evidence type="ECO:0000313" key="3">
    <source>
        <dbReference type="Proteomes" id="UP001180020"/>
    </source>
</evidence>
<keyword evidence="3" id="KW-1185">Reference proteome</keyword>
<reference evidence="2" key="2">
    <citation type="submission" date="2023-06" db="EMBL/GenBank/DDBJ databases">
        <authorList>
            <person name="Ma L."/>
            <person name="Liu K.-W."/>
            <person name="Li Z."/>
            <person name="Hsiao Y.-Y."/>
            <person name="Qi Y."/>
            <person name="Fu T."/>
            <person name="Tang G."/>
            <person name="Zhang D."/>
            <person name="Sun W.-H."/>
            <person name="Liu D.-K."/>
            <person name="Li Y."/>
            <person name="Chen G.-Z."/>
            <person name="Liu X.-D."/>
            <person name="Liao X.-Y."/>
            <person name="Jiang Y.-T."/>
            <person name="Yu X."/>
            <person name="Hao Y."/>
            <person name="Huang J."/>
            <person name="Zhao X.-W."/>
            <person name="Ke S."/>
            <person name="Chen Y.-Y."/>
            <person name="Wu W.-L."/>
            <person name="Hsu J.-L."/>
            <person name="Lin Y.-F."/>
            <person name="Huang M.-D."/>
            <person name="Li C.-Y."/>
            <person name="Huang L."/>
            <person name="Wang Z.-W."/>
            <person name="Zhao X."/>
            <person name="Zhong W.-Y."/>
            <person name="Peng D.-H."/>
            <person name="Ahmad S."/>
            <person name="Lan S."/>
            <person name="Zhang J.-S."/>
            <person name="Tsai W.-C."/>
            <person name="Van De Peer Y."/>
            <person name="Liu Z.-J."/>
        </authorList>
    </citation>
    <scope>NUCLEOTIDE SEQUENCE</scope>
    <source>
        <strain evidence="2">CP</strain>
        <tissue evidence="2">Leaves</tissue>
    </source>
</reference>
<sequence>MAVGDASLSARPAGGGPTTPSTVQFRFEELNFVPSITAGPIIDRRRRRFIASTATRANIPARPDRPDRQALQQSFLARRWGQKGPVRVTTLEFAEDSPDLLVASVAVKINLQDDCPVEAVGQFRDGSEEEEVHCTDGSDRKCTYTCKPPCTAYNRSLDSLNRSPGSTSTILIYRMTLQDLQQSFLARRWGQMGPAYICISKSNGDRYNIEIIDYDEKNTVTLTIPSVPTGSLTKKLYFKACKVILESA</sequence>
<feature type="region of interest" description="Disordered" evidence="1">
    <location>
        <begin position="1"/>
        <end position="21"/>
    </location>
</feature>
<dbReference type="AlphaFoldDB" id="A0AAV9D4N0"/>
<protein>
    <submittedName>
        <fullName evidence="2">Uncharacterized protein</fullName>
    </submittedName>
</protein>
<comment type="caution">
    <text evidence="2">The sequence shown here is derived from an EMBL/GenBank/DDBJ whole genome shotgun (WGS) entry which is preliminary data.</text>
</comment>
<name>A0AAV9D4N0_ACOCL</name>
<proteinExistence type="predicted"/>
<gene>
    <name evidence="2" type="ORF">QJS10_CPB15g01648</name>
</gene>
<dbReference type="Proteomes" id="UP001180020">
    <property type="component" value="Unassembled WGS sequence"/>
</dbReference>
<organism evidence="2 3">
    <name type="scientific">Acorus calamus</name>
    <name type="common">Sweet flag</name>
    <dbReference type="NCBI Taxonomy" id="4465"/>
    <lineage>
        <taxon>Eukaryota</taxon>
        <taxon>Viridiplantae</taxon>
        <taxon>Streptophyta</taxon>
        <taxon>Embryophyta</taxon>
        <taxon>Tracheophyta</taxon>
        <taxon>Spermatophyta</taxon>
        <taxon>Magnoliopsida</taxon>
        <taxon>Liliopsida</taxon>
        <taxon>Acoraceae</taxon>
        <taxon>Acorus</taxon>
    </lineage>
</organism>
<evidence type="ECO:0000256" key="1">
    <source>
        <dbReference type="SAM" id="MobiDB-lite"/>
    </source>
</evidence>
<dbReference type="EMBL" id="JAUJYO010000015">
    <property type="protein sequence ID" value="KAK1295886.1"/>
    <property type="molecule type" value="Genomic_DNA"/>
</dbReference>
<evidence type="ECO:0000313" key="2">
    <source>
        <dbReference type="EMBL" id="KAK1295886.1"/>
    </source>
</evidence>
<accession>A0AAV9D4N0</accession>